<dbReference type="PANTHER" id="PTHR46558">
    <property type="entry name" value="TRACRIPTIONAL REGULATORY PROTEIN-RELATED-RELATED"/>
    <property type="match status" value="1"/>
</dbReference>
<dbReference type="PROSITE" id="PS50943">
    <property type="entry name" value="HTH_CROC1"/>
    <property type="match status" value="1"/>
</dbReference>
<feature type="transmembrane region" description="Helical" evidence="2">
    <location>
        <begin position="168"/>
        <end position="192"/>
    </location>
</feature>
<proteinExistence type="predicted"/>
<keyword evidence="5" id="KW-1185">Reference proteome</keyword>
<dbReference type="PANTHER" id="PTHR46558:SF4">
    <property type="entry name" value="DNA-BIDING PHAGE PROTEIN"/>
    <property type="match status" value="1"/>
</dbReference>
<feature type="transmembrane region" description="Helical" evidence="2">
    <location>
        <begin position="198"/>
        <end position="218"/>
    </location>
</feature>
<organism evidence="4 5">
    <name type="scientific">Candidatus Enterococcus testudinis</name>
    <dbReference type="NCBI Taxonomy" id="1834191"/>
    <lineage>
        <taxon>Bacteria</taxon>
        <taxon>Bacillati</taxon>
        <taxon>Bacillota</taxon>
        <taxon>Bacilli</taxon>
        <taxon>Lactobacillales</taxon>
        <taxon>Enterococcaceae</taxon>
        <taxon>Enterococcus</taxon>
    </lineage>
</organism>
<feature type="transmembrane region" description="Helical" evidence="2">
    <location>
        <begin position="131"/>
        <end position="161"/>
    </location>
</feature>
<dbReference type="RefSeq" id="WP_086274251.1">
    <property type="nucleotide sequence ID" value="NZ_NGKU01000001.1"/>
</dbReference>
<name>A0A242A5G2_9ENTE</name>
<evidence type="ECO:0000313" key="4">
    <source>
        <dbReference type="EMBL" id="OTN76275.1"/>
    </source>
</evidence>
<reference evidence="4 5" key="1">
    <citation type="submission" date="2017-05" db="EMBL/GenBank/DDBJ databases">
        <title>The Genome Sequence of Enterococcus sp. 8G7_MSG3316.</title>
        <authorList>
            <consortium name="The Broad Institute Genomics Platform"/>
            <consortium name="The Broad Institute Genomic Center for Infectious Diseases"/>
            <person name="Earl A."/>
            <person name="Manson A."/>
            <person name="Schwartman J."/>
            <person name="Gilmore M."/>
            <person name="Abouelleil A."/>
            <person name="Cao P."/>
            <person name="Chapman S."/>
            <person name="Cusick C."/>
            <person name="Shea T."/>
            <person name="Young S."/>
            <person name="Neafsey D."/>
            <person name="Nusbaum C."/>
            <person name="Birren B."/>
        </authorList>
    </citation>
    <scope>NUCLEOTIDE SEQUENCE [LARGE SCALE GENOMIC DNA]</scope>
    <source>
        <strain evidence="4 5">8G7_MSG3316</strain>
    </source>
</reference>
<gene>
    <name evidence="4" type="ORF">A5886_001352</name>
</gene>
<dbReference type="Pfam" id="PF01381">
    <property type="entry name" value="HTH_3"/>
    <property type="match status" value="1"/>
</dbReference>
<accession>A0A242A5G2</accession>
<evidence type="ECO:0000259" key="3">
    <source>
        <dbReference type="PROSITE" id="PS50943"/>
    </source>
</evidence>
<keyword evidence="2" id="KW-1133">Transmembrane helix</keyword>
<evidence type="ECO:0000313" key="5">
    <source>
        <dbReference type="Proteomes" id="UP000195043"/>
    </source>
</evidence>
<dbReference type="SUPFAM" id="SSF47413">
    <property type="entry name" value="lambda repressor-like DNA-binding domains"/>
    <property type="match status" value="1"/>
</dbReference>
<dbReference type="AlphaFoldDB" id="A0A242A5G2"/>
<feature type="domain" description="HTH cro/C1-type" evidence="3">
    <location>
        <begin position="9"/>
        <end position="63"/>
    </location>
</feature>
<evidence type="ECO:0000256" key="2">
    <source>
        <dbReference type="SAM" id="Phobius"/>
    </source>
</evidence>
<dbReference type="STRING" id="1834191.A5886_001352"/>
<keyword evidence="1" id="KW-0238">DNA-binding</keyword>
<dbReference type="EMBL" id="NGKU01000001">
    <property type="protein sequence ID" value="OTN76275.1"/>
    <property type="molecule type" value="Genomic_DNA"/>
</dbReference>
<keyword evidence="2" id="KW-0472">Membrane</keyword>
<sequence length="294" mass="32725">MQENLGKHLKEYRDKNQLTQKELATILHVTDKAISKWERGRGLPDIEMMLQLAKLLNKPVEELLVYREEQLYFDYRSQKMWLNVPLMHLLIPNVFYIFKESHSVSDFFNYFKDLPWAKGWFSLGVKAKGCLSIGVLSIGLLSLGLFSCGLFSVASVSLGLISVGNLSMALFLAVGNIAIGALVIGNLGLGIIGLGNVLIAWIGVANTGIGSFLALTPVSGQDDFALQIAIQHLLDQDLPVRIKVLILEPLLHFINSPMQIVIFVLLIILFIIIILSFVIIGVLQFRAQFIIDHV</sequence>
<dbReference type="GO" id="GO:0003677">
    <property type="term" value="F:DNA binding"/>
    <property type="evidence" value="ECO:0007669"/>
    <property type="project" value="UniProtKB-KW"/>
</dbReference>
<feature type="transmembrane region" description="Helical" evidence="2">
    <location>
        <begin position="260"/>
        <end position="283"/>
    </location>
</feature>
<dbReference type="Gene3D" id="1.10.260.40">
    <property type="entry name" value="lambda repressor-like DNA-binding domains"/>
    <property type="match status" value="1"/>
</dbReference>
<dbReference type="InterPro" id="IPR010982">
    <property type="entry name" value="Lambda_DNA-bd_dom_sf"/>
</dbReference>
<protein>
    <recommendedName>
        <fullName evidence="3">HTH cro/C1-type domain-containing protein</fullName>
    </recommendedName>
</protein>
<dbReference type="CDD" id="cd00093">
    <property type="entry name" value="HTH_XRE"/>
    <property type="match status" value="1"/>
</dbReference>
<dbReference type="OrthoDB" id="9812495at2"/>
<keyword evidence="2" id="KW-0812">Transmembrane</keyword>
<dbReference type="SMART" id="SM00530">
    <property type="entry name" value="HTH_XRE"/>
    <property type="match status" value="1"/>
</dbReference>
<dbReference type="Proteomes" id="UP000195043">
    <property type="component" value="Unassembled WGS sequence"/>
</dbReference>
<comment type="caution">
    <text evidence="4">The sequence shown here is derived from an EMBL/GenBank/DDBJ whole genome shotgun (WGS) entry which is preliminary data.</text>
</comment>
<dbReference type="InterPro" id="IPR001387">
    <property type="entry name" value="Cro/C1-type_HTH"/>
</dbReference>
<evidence type="ECO:0000256" key="1">
    <source>
        <dbReference type="ARBA" id="ARBA00023125"/>
    </source>
</evidence>